<keyword evidence="1" id="KW-0472">Membrane</keyword>
<keyword evidence="1" id="KW-0812">Transmembrane</keyword>
<feature type="transmembrane region" description="Helical" evidence="1">
    <location>
        <begin position="85"/>
        <end position="109"/>
    </location>
</feature>
<organism evidence="2 3">
    <name type="scientific">Dawidia cretensis</name>
    <dbReference type="NCBI Taxonomy" id="2782350"/>
    <lineage>
        <taxon>Bacteria</taxon>
        <taxon>Pseudomonadati</taxon>
        <taxon>Bacteroidota</taxon>
        <taxon>Cytophagia</taxon>
        <taxon>Cytophagales</taxon>
        <taxon>Chryseotaleaceae</taxon>
        <taxon>Dawidia</taxon>
    </lineage>
</organism>
<evidence type="ECO:0000256" key="1">
    <source>
        <dbReference type="SAM" id="Phobius"/>
    </source>
</evidence>
<dbReference type="EMBL" id="JAHESE010000001">
    <property type="protein sequence ID" value="MBT1706864.1"/>
    <property type="molecule type" value="Genomic_DNA"/>
</dbReference>
<sequence>MNEIVDPHQYDSWNEMARNIAFAGWAIAILIILYHVVRLLTMSDAKSKYDYINKSEIRTLWIAAVILVIGCCFYANANIVELGPLWIFVRGFTTFAMGMIVALIIQNLLKFYYPFFIEKRLKVLRYKPRVSPKTGKAMKLLSEEEEDAYLDEGMQAEENVFSIDYDVWKDEETGYVKIERYSGHLHALQCPECNYQTFKVVREEILKNPTPVEEGELLKHYQCGYCGYKAKKTVTLRISGKFEESSAATV</sequence>
<comment type="caution">
    <text evidence="2">The sequence shown here is derived from an EMBL/GenBank/DDBJ whole genome shotgun (WGS) entry which is preliminary data.</text>
</comment>
<reference evidence="2 3" key="1">
    <citation type="submission" date="2021-05" db="EMBL/GenBank/DDBJ databases">
        <title>A Polyphasic approach of four new species of the genus Ohtaekwangia: Ohtaekwangia histidinii sp. nov., Ohtaekwangia cretensis sp. nov., Ohtaekwangia indiensis sp. nov., Ohtaekwangia reichenbachii sp. nov. from diverse environment.</title>
        <authorList>
            <person name="Octaviana S."/>
        </authorList>
    </citation>
    <scope>NUCLEOTIDE SEQUENCE [LARGE SCALE GENOMIC DNA]</scope>
    <source>
        <strain evidence="2 3">PWU5</strain>
    </source>
</reference>
<feature type="transmembrane region" description="Helical" evidence="1">
    <location>
        <begin position="60"/>
        <end position="79"/>
    </location>
</feature>
<dbReference type="Proteomes" id="UP001319080">
    <property type="component" value="Unassembled WGS sequence"/>
</dbReference>
<evidence type="ECO:0000313" key="3">
    <source>
        <dbReference type="Proteomes" id="UP001319080"/>
    </source>
</evidence>
<accession>A0AAP2DWB0</accession>
<keyword evidence="3" id="KW-1185">Reference proteome</keyword>
<proteinExistence type="predicted"/>
<evidence type="ECO:0000313" key="2">
    <source>
        <dbReference type="EMBL" id="MBT1706864.1"/>
    </source>
</evidence>
<gene>
    <name evidence="2" type="ORF">KK062_01445</name>
</gene>
<feature type="transmembrane region" description="Helical" evidence="1">
    <location>
        <begin position="20"/>
        <end position="40"/>
    </location>
</feature>
<dbReference type="AlphaFoldDB" id="A0AAP2DWB0"/>
<name>A0AAP2DWB0_9BACT</name>
<keyword evidence="1" id="KW-1133">Transmembrane helix</keyword>
<dbReference type="RefSeq" id="WP_254082450.1">
    <property type="nucleotide sequence ID" value="NZ_JAHESE010000001.1"/>
</dbReference>
<protein>
    <submittedName>
        <fullName evidence="2">Uncharacterized protein</fullName>
    </submittedName>
</protein>